<dbReference type="AlphaFoldDB" id="A0A9Q1L1E7"/>
<reference evidence="7" key="1">
    <citation type="submission" date="2022-04" db="EMBL/GenBank/DDBJ databases">
        <title>Carnegiea gigantea Genome sequencing and assembly v2.</title>
        <authorList>
            <person name="Copetti D."/>
            <person name="Sanderson M.J."/>
            <person name="Burquez A."/>
            <person name="Wojciechowski M.F."/>
        </authorList>
    </citation>
    <scope>NUCLEOTIDE SEQUENCE</scope>
    <source>
        <strain evidence="7">SGP5-SGP5p</strain>
        <tissue evidence="7">Aerial part</tissue>
    </source>
</reference>
<dbReference type="Gene3D" id="3.40.1810.10">
    <property type="entry name" value="Transcription factor, MADS-box"/>
    <property type="match status" value="1"/>
</dbReference>
<dbReference type="PANTHER" id="PTHR11945:SF776">
    <property type="entry name" value="AGAMOUS-LIKE 50-RELATED"/>
    <property type="match status" value="1"/>
</dbReference>
<dbReference type="InterPro" id="IPR036879">
    <property type="entry name" value="TF_MADSbox_sf"/>
</dbReference>
<evidence type="ECO:0000256" key="4">
    <source>
        <dbReference type="ARBA" id="ARBA00023163"/>
    </source>
</evidence>
<keyword evidence="5" id="KW-0539">Nucleus</keyword>
<gene>
    <name evidence="7" type="ORF">Cgig2_014653</name>
</gene>
<evidence type="ECO:0000256" key="2">
    <source>
        <dbReference type="ARBA" id="ARBA00023015"/>
    </source>
</evidence>
<dbReference type="FunFam" id="3.40.1810.10:FF:000006">
    <property type="entry name" value="Agamous-like MADS-box protein AGL62"/>
    <property type="match status" value="1"/>
</dbReference>
<evidence type="ECO:0000256" key="3">
    <source>
        <dbReference type="ARBA" id="ARBA00023125"/>
    </source>
</evidence>
<evidence type="ECO:0000313" key="7">
    <source>
        <dbReference type="EMBL" id="KAJ8452890.1"/>
    </source>
</evidence>
<name>A0A9Q1L1E7_9CARY</name>
<keyword evidence="4" id="KW-0804">Transcription</keyword>
<dbReference type="GO" id="GO:0000978">
    <property type="term" value="F:RNA polymerase II cis-regulatory region sequence-specific DNA binding"/>
    <property type="evidence" value="ECO:0007669"/>
    <property type="project" value="TreeGrafter"/>
</dbReference>
<protein>
    <recommendedName>
        <fullName evidence="6">MADS-box domain-containing protein</fullName>
    </recommendedName>
</protein>
<evidence type="ECO:0000259" key="6">
    <source>
        <dbReference type="PROSITE" id="PS50066"/>
    </source>
</evidence>
<dbReference type="PRINTS" id="PR00404">
    <property type="entry name" value="MADSDOMAIN"/>
</dbReference>
<dbReference type="InterPro" id="IPR002100">
    <property type="entry name" value="TF_MADSbox"/>
</dbReference>
<dbReference type="GO" id="GO:0005634">
    <property type="term" value="C:nucleus"/>
    <property type="evidence" value="ECO:0007669"/>
    <property type="project" value="UniProtKB-SubCell"/>
</dbReference>
<evidence type="ECO:0000313" key="8">
    <source>
        <dbReference type="Proteomes" id="UP001153076"/>
    </source>
</evidence>
<comment type="caution">
    <text evidence="7">The sequence shown here is derived from an EMBL/GenBank/DDBJ whole genome shotgun (WGS) entry which is preliminary data.</text>
</comment>
<dbReference type="GO" id="GO:0046983">
    <property type="term" value="F:protein dimerization activity"/>
    <property type="evidence" value="ECO:0007669"/>
    <property type="project" value="InterPro"/>
</dbReference>
<dbReference type="PANTHER" id="PTHR11945">
    <property type="entry name" value="MADS BOX PROTEIN"/>
    <property type="match status" value="1"/>
</dbReference>
<keyword evidence="3" id="KW-0238">DNA-binding</keyword>
<accession>A0A9Q1L1E7</accession>
<dbReference type="EMBL" id="JAKOGI010000002">
    <property type="protein sequence ID" value="KAJ8452890.1"/>
    <property type="molecule type" value="Genomic_DNA"/>
</dbReference>
<dbReference type="Pfam" id="PF00319">
    <property type="entry name" value="SRF-TF"/>
    <property type="match status" value="1"/>
</dbReference>
<dbReference type="GO" id="GO:0000981">
    <property type="term" value="F:DNA-binding transcription factor activity, RNA polymerase II-specific"/>
    <property type="evidence" value="ECO:0007669"/>
    <property type="project" value="TreeGrafter"/>
</dbReference>
<comment type="subcellular location">
    <subcellularLocation>
        <location evidence="1">Nucleus</location>
    </subcellularLocation>
</comment>
<dbReference type="Proteomes" id="UP001153076">
    <property type="component" value="Unassembled WGS sequence"/>
</dbReference>
<dbReference type="PROSITE" id="PS50066">
    <property type="entry name" value="MADS_BOX_2"/>
    <property type="match status" value="1"/>
</dbReference>
<organism evidence="7 8">
    <name type="scientific">Carnegiea gigantea</name>
    <dbReference type="NCBI Taxonomy" id="171969"/>
    <lineage>
        <taxon>Eukaryota</taxon>
        <taxon>Viridiplantae</taxon>
        <taxon>Streptophyta</taxon>
        <taxon>Embryophyta</taxon>
        <taxon>Tracheophyta</taxon>
        <taxon>Spermatophyta</taxon>
        <taxon>Magnoliopsida</taxon>
        <taxon>eudicotyledons</taxon>
        <taxon>Gunneridae</taxon>
        <taxon>Pentapetalae</taxon>
        <taxon>Caryophyllales</taxon>
        <taxon>Cactineae</taxon>
        <taxon>Cactaceae</taxon>
        <taxon>Cactoideae</taxon>
        <taxon>Echinocereeae</taxon>
        <taxon>Carnegiea</taxon>
    </lineage>
</organism>
<feature type="domain" description="MADS-box" evidence="6">
    <location>
        <begin position="34"/>
        <end position="94"/>
    </location>
</feature>
<proteinExistence type="predicted"/>
<dbReference type="SMART" id="SM00432">
    <property type="entry name" value="MADS"/>
    <property type="match status" value="1"/>
</dbReference>
<dbReference type="SUPFAM" id="SSF55455">
    <property type="entry name" value="SRF-like"/>
    <property type="match status" value="1"/>
</dbReference>
<keyword evidence="2" id="KW-0805">Transcription regulation</keyword>
<evidence type="ECO:0000256" key="1">
    <source>
        <dbReference type="ARBA" id="ARBA00004123"/>
    </source>
</evidence>
<sequence>MVVQAASVHWAATGVHCVYCGLPFTIIMVKPISKGRQKLEMKKIQNRASLGVTFTKRRGGIFKKANELVTLCGAELAVIVFSPGRKAYSFGHPNVYTILNRILYHLTNSRELFAPDNNGVDKPKDKINQLFAQYDAIQKQTEVERMTAKLEKEASTMQMPPRSQLTYGQSLQLHSMMQDLKMRVSSELQRRIFMEYASMNTAVSSSAAPGGNSVIIAPDNNYGVLGFSNLGASGEGSSSVDPNKYCGVGSSMVPAPEENIIGPSKNHGEGFRVFNAPENVSIPSPHYGTWEF</sequence>
<dbReference type="OrthoDB" id="1898716at2759"/>
<keyword evidence="8" id="KW-1185">Reference proteome</keyword>
<evidence type="ECO:0000256" key="5">
    <source>
        <dbReference type="ARBA" id="ARBA00023242"/>
    </source>
</evidence>